<dbReference type="InterPro" id="IPR041075">
    <property type="entry name" value="NOD1/2_WH"/>
</dbReference>
<protein>
    <recommendedName>
        <fullName evidence="7">NACHT domain-containing protein</fullName>
    </recommendedName>
</protein>
<sequence>MAQWGTLLTSHRRMAILSTILKRDQSLPHSALCPCRVTTQWGTLLTLQRKIILLNKVILRRRPDSPVPSCVSMKSDGSMGYPLNFTQEDGNTQHNLFHKRLHSPTPISMKSDNSMGYPLNLSNDYAQEKHDSQHTKAQLKCMLKKTFQCVFESSTQQNTPTCLNKVYTDLYVTEGRGLEVNQEHEVKQTERSFRRPATQDKAINCSDIFKPLPGQQKPIRTVLTNGIAGIGKTFTVQKFILDWAENEANEDIQLMFLLSFRELNLLTKTLLSLTELLQHFVKDITDIDIFRNFKVMLILDGLDESRIRLDFKSSETCCDVTEETSLDVLLTNLIRGNLLPSALLWITTRPAAASQIPPEFIDRVTEIRGFTDPQKEEYFRKRFSDDNMASRTITHLKSSRSLYIMCHIPVFGWIAATVLEKLLSETHTGELPRTLTQLYTHFLITQANVMKEKYTKRKDTDEEIIFKLGKLAFQELEKGNLIFYEEDIIQCGIDVRVASVYSGVCTQIFREESGLYQGKVFSFVHLTVQEYLAALYAHISFLNDNMSVFESEQASPSSRGQRVSRLHKQAVDRAMNSQNGHLDLFLRYLMGFSQISNQNLLQSLLPLKWRGMKTDDTVKYIRQKIKDNPLPEKSINLFHCLNELGYQHLIEEVQTYLCSKILPKIKLSSDQWAALVFILLTSENDLDIFDLSQYMGSNEALQMLLPVVKVAKQLLIRKCNLTEKSCQMLADVLRSKSSTLQELDLSGSHLQLREVKQLCLALGSEDCKLEKLRLNGCKLNEESCDAVISAFNSNAASLRELDMSGNQLNDSVVKKLSETLRTQKCKLEVLRLRWCGVKQEGFRDLTSALQTNPSHLKELDLSMNTSGDAEVRALCEVLNQPQCRLQVLKLNKCELTHDCCSSLESIMSSESSSLIQLHLSDNKIQDSGVKRIAAGLQKAHCKLEVLKLYNCSISVNGCGFLASALKQNSSHLRELYLNWNHPTDTGTNPLKKLLETRPPNLKLEKLDINPPNSVN</sequence>
<dbReference type="SUPFAM" id="SSF52047">
    <property type="entry name" value="RNI-like"/>
    <property type="match status" value="1"/>
</dbReference>
<keyword evidence="3" id="KW-0433">Leucine-rich repeat</keyword>
<keyword evidence="2" id="KW-0963">Cytoplasm</keyword>
<feature type="domain" description="NACHT" evidence="7">
    <location>
        <begin position="220"/>
        <end position="352"/>
    </location>
</feature>
<evidence type="ECO:0000256" key="6">
    <source>
        <dbReference type="ARBA" id="ARBA00022840"/>
    </source>
</evidence>
<dbReference type="InterPro" id="IPR032675">
    <property type="entry name" value="LRR_dom_sf"/>
</dbReference>
<dbReference type="Pfam" id="PF17776">
    <property type="entry name" value="NLRC4_HD2"/>
    <property type="match status" value="1"/>
</dbReference>
<reference evidence="8" key="1">
    <citation type="submission" date="2020-10" db="EMBL/GenBank/DDBJ databases">
        <title>Chromosome-scale genome assembly of the Allis shad, Alosa alosa.</title>
        <authorList>
            <person name="Margot Z."/>
            <person name="Christophe K."/>
            <person name="Cabau C."/>
            <person name="Louis A."/>
            <person name="Berthelot C."/>
            <person name="Parey E."/>
            <person name="Roest Crollius H."/>
            <person name="Montfort J."/>
            <person name="Robinson-Rechavi M."/>
            <person name="Bucao C."/>
            <person name="Bouchez O."/>
            <person name="Gislard M."/>
            <person name="Lluch J."/>
            <person name="Milhes M."/>
            <person name="Lampietro C."/>
            <person name="Lopez Roques C."/>
            <person name="Donnadieu C."/>
            <person name="Braasch I."/>
            <person name="Desvignes T."/>
            <person name="Postlethwait J."/>
            <person name="Bobe J."/>
            <person name="Guiguen Y."/>
        </authorList>
    </citation>
    <scope>NUCLEOTIDE SEQUENCE</scope>
    <source>
        <strain evidence="8">M-15738</strain>
        <tissue evidence="8">Blood</tissue>
    </source>
</reference>
<comment type="caution">
    <text evidence="8">The sequence shown here is derived from an EMBL/GenBank/DDBJ whole genome shotgun (WGS) entry which is preliminary data.</text>
</comment>
<dbReference type="InterPro" id="IPR001611">
    <property type="entry name" value="Leu-rich_rpt"/>
</dbReference>
<keyword evidence="5" id="KW-0547">Nucleotide-binding</keyword>
<dbReference type="InterPro" id="IPR051261">
    <property type="entry name" value="NLR"/>
</dbReference>
<dbReference type="FunFam" id="3.40.50.300:FF:000210">
    <property type="entry name" value="Si:dkey-16p6.1"/>
    <property type="match status" value="1"/>
</dbReference>
<dbReference type="PROSITE" id="PS50837">
    <property type="entry name" value="NACHT"/>
    <property type="match status" value="1"/>
</dbReference>
<dbReference type="InterPro" id="IPR029495">
    <property type="entry name" value="NACHT-assoc"/>
</dbReference>
<evidence type="ECO:0000313" key="8">
    <source>
        <dbReference type="EMBL" id="KAG5269566.1"/>
    </source>
</evidence>
<dbReference type="InterPro" id="IPR041267">
    <property type="entry name" value="NLRP_HD2"/>
</dbReference>
<evidence type="ECO:0000313" key="9">
    <source>
        <dbReference type="Proteomes" id="UP000823561"/>
    </source>
</evidence>
<dbReference type="Pfam" id="PF17779">
    <property type="entry name" value="WHD_NOD2"/>
    <property type="match status" value="1"/>
</dbReference>
<dbReference type="Pfam" id="PF14484">
    <property type="entry name" value="FISNA"/>
    <property type="match status" value="1"/>
</dbReference>
<dbReference type="InterPro" id="IPR007111">
    <property type="entry name" value="NACHT_NTPase"/>
</dbReference>
<dbReference type="Gene3D" id="3.80.10.10">
    <property type="entry name" value="Ribonuclease Inhibitor"/>
    <property type="match status" value="1"/>
</dbReference>
<dbReference type="AlphaFoldDB" id="A0AAV6G6P7"/>
<evidence type="ECO:0000256" key="5">
    <source>
        <dbReference type="ARBA" id="ARBA00022741"/>
    </source>
</evidence>
<keyword evidence="6" id="KW-0067">ATP-binding</keyword>
<dbReference type="EMBL" id="JADWDJ010000015">
    <property type="protein sequence ID" value="KAG5269566.1"/>
    <property type="molecule type" value="Genomic_DNA"/>
</dbReference>
<dbReference type="GO" id="GO:0005524">
    <property type="term" value="F:ATP binding"/>
    <property type="evidence" value="ECO:0007669"/>
    <property type="project" value="UniProtKB-KW"/>
</dbReference>
<dbReference type="Gene3D" id="3.40.50.300">
    <property type="entry name" value="P-loop containing nucleotide triphosphate hydrolases"/>
    <property type="match status" value="1"/>
</dbReference>
<comment type="subcellular location">
    <subcellularLocation>
        <location evidence="1">Cytoplasm</location>
    </subcellularLocation>
</comment>
<dbReference type="SMART" id="SM00368">
    <property type="entry name" value="LRR_RI"/>
    <property type="match status" value="9"/>
</dbReference>
<proteinExistence type="predicted"/>
<dbReference type="GO" id="GO:0005737">
    <property type="term" value="C:cytoplasm"/>
    <property type="evidence" value="ECO:0007669"/>
    <property type="project" value="UniProtKB-SubCell"/>
</dbReference>
<dbReference type="Pfam" id="PF13516">
    <property type="entry name" value="LRR_6"/>
    <property type="match status" value="2"/>
</dbReference>
<name>A0AAV6G6P7_9TELE</name>
<evidence type="ECO:0000256" key="4">
    <source>
        <dbReference type="ARBA" id="ARBA00022737"/>
    </source>
</evidence>
<dbReference type="InterPro" id="IPR027417">
    <property type="entry name" value="P-loop_NTPase"/>
</dbReference>
<organism evidence="8 9">
    <name type="scientific">Alosa alosa</name>
    <name type="common">allis shad</name>
    <dbReference type="NCBI Taxonomy" id="278164"/>
    <lineage>
        <taxon>Eukaryota</taxon>
        <taxon>Metazoa</taxon>
        <taxon>Chordata</taxon>
        <taxon>Craniata</taxon>
        <taxon>Vertebrata</taxon>
        <taxon>Euteleostomi</taxon>
        <taxon>Actinopterygii</taxon>
        <taxon>Neopterygii</taxon>
        <taxon>Teleostei</taxon>
        <taxon>Clupei</taxon>
        <taxon>Clupeiformes</taxon>
        <taxon>Clupeoidei</taxon>
        <taxon>Clupeidae</taxon>
        <taxon>Alosa</taxon>
    </lineage>
</organism>
<keyword evidence="9" id="KW-1185">Reference proteome</keyword>
<dbReference type="Proteomes" id="UP000823561">
    <property type="component" value="Chromosome 15"/>
</dbReference>
<evidence type="ECO:0000256" key="1">
    <source>
        <dbReference type="ARBA" id="ARBA00004496"/>
    </source>
</evidence>
<evidence type="ECO:0000256" key="2">
    <source>
        <dbReference type="ARBA" id="ARBA00022490"/>
    </source>
</evidence>
<evidence type="ECO:0000259" key="7">
    <source>
        <dbReference type="PROSITE" id="PS50837"/>
    </source>
</evidence>
<dbReference type="Pfam" id="PF05729">
    <property type="entry name" value="NACHT"/>
    <property type="match status" value="1"/>
</dbReference>
<evidence type="ECO:0000256" key="3">
    <source>
        <dbReference type="ARBA" id="ARBA00022614"/>
    </source>
</evidence>
<dbReference type="PANTHER" id="PTHR24106">
    <property type="entry name" value="NACHT, LRR AND CARD DOMAINS-CONTAINING"/>
    <property type="match status" value="1"/>
</dbReference>
<dbReference type="SMART" id="SM01288">
    <property type="entry name" value="FISNA"/>
    <property type="match status" value="1"/>
</dbReference>
<accession>A0AAV6G6P7</accession>
<keyword evidence="4" id="KW-0677">Repeat</keyword>
<gene>
    <name evidence="8" type="ORF">AALO_G00203470</name>
</gene>
<dbReference type="SUPFAM" id="SSF52540">
    <property type="entry name" value="P-loop containing nucleoside triphosphate hydrolases"/>
    <property type="match status" value="1"/>
</dbReference>